<dbReference type="EMBL" id="AWSJ01000272">
    <property type="protein sequence ID" value="ERI07459.1"/>
    <property type="molecule type" value="Genomic_DNA"/>
</dbReference>
<evidence type="ECO:0000256" key="8">
    <source>
        <dbReference type="ARBA" id="ARBA00023136"/>
    </source>
</evidence>
<dbReference type="FunFam" id="1.20.1740.10:FF:000004">
    <property type="entry name" value="Sodium:alanine symporter family protein"/>
    <property type="match status" value="1"/>
</dbReference>
<feature type="transmembrane region" description="Helical" evidence="9">
    <location>
        <begin position="15"/>
        <end position="35"/>
    </location>
</feature>
<dbReference type="Pfam" id="PF01235">
    <property type="entry name" value="Na_Ala_symp"/>
    <property type="match status" value="1"/>
</dbReference>
<dbReference type="Gene3D" id="1.20.1740.10">
    <property type="entry name" value="Amino acid/polyamine transporter I"/>
    <property type="match status" value="1"/>
</dbReference>
<evidence type="ECO:0000256" key="6">
    <source>
        <dbReference type="ARBA" id="ARBA00022847"/>
    </source>
</evidence>
<keyword evidence="5 9" id="KW-0812">Transmembrane</keyword>
<feature type="transmembrane region" description="Helical" evidence="9">
    <location>
        <begin position="341"/>
        <end position="368"/>
    </location>
</feature>
<comment type="similarity">
    <text evidence="2 9">Belongs to the alanine or glycine:cation symporter (AGCS) (TC 2.A.25) family.</text>
</comment>
<organism evidence="10 11">
    <name type="scientific">Aneurinibacillus aneurinilyticus ATCC 12856</name>
    <dbReference type="NCBI Taxonomy" id="649747"/>
    <lineage>
        <taxon>Bacteria</taxon>
        <taxon>Bacillati</taxon>
        <taxon>Bacillota</taxon>
        <taxon>Bacilli</taxon>
        <taxon>Bacillales</taxon>
        <taxon>Paenibacillaceae</taxon>
        <taxon>Aneurinibacillus group</taxon>
        <taxon>Aneurinibacillus</taxon>
    </lineage>
</organism>
<keyword evidence="11" id="KW-1185">Reference proteome</keyword>
<keyword evidence="3 9" id="KW-0813">Transport</keyword>
<dbReference type="PROSITE" id="PS00873">
    <property type="entry name" value="NA_ALANINE_SYMP"/>
    <property type="match status" value="1"/>
</dbReference>
<proteinExistence type="inferred from homology"/>
<evidence type="ECO:0000256" key="9">
    <source>
        <dbReference type="RuleBase" id="RU363064"/>
    </source>
</evidence>
<protein>
    <submittedName>
        <fullName evidence="10">Amino acid carrier protein</fullName>
    </submittedName>
</protein>
<dbReference type="PANTHER" id="PTHR30330">
    <property type="entry name" value="AGSS FAMILY TRANSPORTER, SODIUM-ALANINE"/>
    <property type="match status" value="1"/>
</dbReference>
<dbReference type="PRINTS" id="PR00175">
    <property type="entry name" value="NAALASMPORT"/>
</dbReference>
<dbReference type="PATRIC" id="fig|649747.3.peg.4028"/>
<gene>
    <name evidence="10" type="ORF">HMPREF0083_04455</name>
</gene>
<feature type="transmembrane region" description="Helical" evidence="9">
    <location>
        <begin position="389"/>
        <end position="413"/>
    </location>
</feature>
<comment type="subcellular location">
    <subcellularLocation>
        <location evidence="1 9">Cell membrane</location>
        <topology evidence="1 9">Multi-pass membrane protein</topology>
    </subcellularLocation>
</comment>
<evidence type="ECO:0000256" key="1">
    <source>
        <dbReference type="ARBA" id="ARBA00004651"/>
    </source>
</evidence>
<sequence length="457" mass="48334">MEMETVNKVLDVINYYVWGLPTLILLVGTGILLTVRLQGLQFAKLWYAHKLAFGKSQDKSSAGDISHFQALMTAMAATIGMGNIAGVATAVSIGGPGAIFWMWITALFGMATKYSEAILAVKYRIKGANGEYSGGPMYYLERGLGKKWLAVLFAIFGATASFGIGNMVQSNSVAEAMKINFSVPPFASGIMMAVFIALVILGGVKKIGKVTGYFVPVKAFFYIIAGLIIIFYHIDQVPTAFSLIFSGAFNGTAAAGGFVGATVAAAIQIGVARGVFANEAGLGSAPIAAAAAKTDAPAKQALVSMTGTFLDTFVVCTITGLVLVTTGAWQSGKTGVEATTLAFQSVFGSTGSMILGIAIILFAYSTILGWSYYGEKCVEYLFGRRAVRYYRYIFVGMVAIGANLKLGLVWTFADIANGLMAIPNLIGLVGLSGVVVMETKRFLQAEKERNSNEQIAS</sequence>
<keyword evidence="6 9" id="KW-0769">Symport</keyword>
<evidence type="ECO:0000256" key="3">
    <source>
        <dbReference type="ARBA" id="ARBA00022448"/>
    </source>
</evidence>
<evidence type="ECO:0000313" key="11">
    <source>
        <dbReference type="Proteomes" id="UP000016511"/>
    </source>
</evidence>
<accession>U1WFX1</accession>
<dbReference type="NCBIfam" id="TIGR00835">
    <property type="entry name" value="agcS"/>
    <property type="match status" value="1"/>
</dbReference>
<keyword evidence="7 9" id="KW-1133">Transmembrane helix</keyword>
<dbReference type="InterPro" id="IPR001463">
    <property type="entry name" value="Na/Ala_symport"/>
</dbReference>
<dbReference type="GO" id="GO:0005886">
    <property type="term" value="C:plasma membrane"/>
    <property type="evidence" value="ECO:0007669"/>
    <property type="project" value="UniProtKB-SubCell"/>
</dbReference>
<keyword evidence="8 9" id="KW-0472">Membrane</keyword>
<dbReference type="Proteomes" id="UP000016511">
    <property type="component" value="Unassembled WGS sequence"/>
</dbReference>
<evidence type="ECO:0000256" key="2">
    <source>
        <dbReference type="ARBA" id="ARBA00009261"/>
    </source>
</evidence>
<reference evidence="10 11" key="1">
    <citation type="submission" date="2013-08" db="EMBL/GenBank/DDBJ databases">
        <authorList>
            <person name="Weinstock G."/>
            <person name="Sodergren E."/>
            <person name="Wylie T."/>
            <person name="Fulton L."/>
            <person name="Fulton R."/>
            <person name="Fronick C."/>
            <person name="O'Laughlin M."/>
            <person name="Godfrey J."/>
            <person name="Miner T."/>
            <person name="Herter B."/>
            <person name="Appelbaum E."/>
            <person name="Cordes M."/>
            <person name="Lek S."/>
            <person name="Wollam A."/>
            <person name="Pepin K.H."/>
            <person name="Palsikar V.B."/>
            <person name="Mitreva M."/>
            <person name="Wilson R.K."/>
        </authorList>
    </citation>
    <scope>NUCLEOTIDE SEQUENCE [LARGE SCALE GENOMIC DNA]</scope>
    <source>
        <strain evidence="10 11">ATCC 12856</strain>
    </source>
</reference>
<comment type="caution">
    <text evidence="10">The sequence shown here is derived from an EMBL/GenBank/DDBJ whole genome shotgun (WGS) entry which is preliminary data.</text>
</comment>
<feature type="transmembrane region" description="Helical" evidence="9">
    <location>
        <begin position="240"/>
        <end position="267"/>
    </location>
</feature>
<evidence type="ECO:0000313" key="10">
    <source>
        <dbReference type="EMBL" id="ERI07459.1"/>
    </source>
</evidence>
<evidence type="ECO:0000256" key="4">
    <source>
        <dbReference type="ARBA" id="ARBA00022475"/>
    </source>
</evidence>
<feature type="transmembrane region" description="Helical" evidence="9">
    <location>
        <begin position="419"/>
        <end position="437"/>
    </location>
</feature>
<evidence type="ECO:0000256" key="7">
    <source>
        <dbReference type="ARBA" id="ARBA00022989"/>
    </source>
</evidence>
<dbReference type="AlphaFoldDB" id="U1WFX1"/>
<name>U1WFX1_ANEAE</name>
<feature type="transmembrane region" description="Helical" evidence="9">
    <location>
        <begin position="148"/>
        <end position="169"/>
    </location>
</feature>
<dbReference type="PANTHER" id="PTHR30330:SF3">
    <property type="entry name" value="TRANSCRIPTIONAL REGULATOR, LRP FAMILY"/>
    <property type="match status" value="1"/>
</dbReference>
<feature type="transmembrane region" description="Helical" evidence="9">
    <location>
        <begin position="181"/>
        <end position="201"/>
    </location>
</feature>
<feature type="transmembrane region" description="Helical" evidence="9">
    <location>
        <begin position="309"/>
        <end position="329"/>
    </location>
</feature>
<dbReference type="GO" id="GO:0005283">
    <property type="term" value="F:amino acid:sodium symporter activity"/>
    <property type="evidence" value="ECO:0007669"/>
    <property type="project" value="InterPro"/>
</dbReference>
<evidence type="ECO:0000256" key="5">
    <source>
        <dbReference type="ARBA" id="ARBA00022692"/>
    </source>
</evidence>
<dbReference type="HOGENOM" id="CLU_024867_1_2_9"/>
<feature type="transmembrane region" description="Helical" evidence="9">
    <location>
        <begin position="70"/>
        <end position="93"/>
    </location>
</feature>
<feature type="transmembrane region" description="Helical" evidence="9">
    <location>
        <begin position="213"/>
        <end position="234"/>
    </location>
</feature>
<dbReference type="eggNOG" id="COG1115">
    <property type="taxonomic scope" value="Bacteria"/>
</dbReference>
<keyword evidence="4 9" id="KW-1003">Cell membrane</keyword>